<dbReference type="Proteomes" id="UP000886861">
    <property type="component" value="Unassembled WGS sequence"/>
</dbReference>
<gene>
    <name evidence="3" type="ORF">IAA62_00900</name>
</gene>
<keyword evidence="1" id="KW-0812">Transmembrane</keyword>
<sequence length="341" mass="38611">MEFENEVCELYGERMHKKSKKKFRGFVKGVAGCMGYDFKIEKSLTAKNIVIGNPEKADYIITAHYDTPPRLPKFFVKHMLLYCLIALPAIMLGLNYLLPEILLAVSAPLKVFEVLSYALPVANLGICAGLLGHVFGMLGNANKKNYNDNSSGVLTILNMMEKYKDEPAEIKDRFCFVLTDNEEKGLFGGFSFAKRHKKELKNKTFVNLDCVGKGDQFNLYYFGKNEPNIVKELKVKENGKYSFKPVRSGLMSMSDHLAFKKHDHVCLLSVDKKNNKSLYSQIHSVNDTSLDRENIDFVIKTLDDALISGESARIKEKIKDKKILQFLPTNYGGTEEKEATM</sequence>
<reference evidence="3" key="1">
    <citation type="submission" date="2020-10" db="EMBL/GenBank/DDBJ databases">
        <authorList>
            <person name="Gilroy R."/>
        </authorList>
    </citation>
    <scope>NUCLEOTIDE SEQUENCE</scope>
    <source>
        <strain evidence="3">CHK186-9395</strain>
    </source>
</reference>
<dbReference type="GO" id="GO:0008235">
    <property type="term" value="F:metalloexopeptidase activity"/>
    <property type="evidence" value="ECO:0007669"/>
    <property type="project" value="InterPro"/>
</dbReference>
<feature type="transmembrane region" description="Helical" evidence="1">
    <location>
        <begin position="79"/>
        <end position="97"/>
    </location>
</feature>
<organism evidence="3 4">
    <name type="scientific">Candidatus Caccopulliclostridium gallistercoris</name>
    <dbReference type="NCBI Taxonomy" id="2840719"/>
    <lineage>
        <taxon>Bacteria</taxon>
        <taxon>Bacillati</taxon>
        <taxon>Bacillota</taxon>
        <taxon>Clostridia</taxon>
        <taxon>Candidatus Caccopulliclostridium</taxon>
    </lineage>
</organism>
<protein>
    <submittedName>
        <fullName evidence="3">M28 family peptidase</fullName>
    </submittedName>
</protein>
<dbReference type="AlphaFoldDB" id="A0A9D1NEF5"/>
<name>A0A9D1NEF5_9FIRM</name>
<keyword evidence="1" id="KW-0472">Membrane</keyword>
<comment type="caution">
    <text evidence="3">The sequence shown here is derived from an EMBL/GenBank/DDBJ whole genome shotgun (WGS) entry which is preliminary data.</text>
</comment>
<proteinExistence type="predicted"/>
<feature type="transmembrane region" description="Helical" evidence="1">
    <location>
        <begin position="117"/>
        <end position="138"/>
    </location>
</feature>
<dbReference type="EMBL" id="DVOJ01000004">
    <property type="protein sequence ID" value="HIV01102.1"/>
    <property type="molecule type" value="Genomic_DNA"/>
</dbReference>
<accession>A0A9D1NEF5</accession>
<reference evidence="3" key="2">
    <citation type="journal article" date="2021" name="PeerJ">
        <title>Extensive microbial diversity within the chicken gut microbiome revealed by metagenomics and culture.</title>
        <authorList>
            <person name="Gilroy R."/>
            <person name="Ravi A."/>
            <person name="Getino M."/>
            <person name="Pursley I."/>
            <person name="Horton D.L."/>
            <person name="Alikhan N.F."/>
            <person name="Baker D."/>
            <person name="Gharbi K."/>
            <person name="Hall N."/>
            <person name="Watson M."/>
            <person name="Adriaenssens E.M."/>
            <person name="Foster-Nyarko E."/>
            <person name="Jarju S."/>
            <person name="Secka A."/>
            <person name="Antonio M."/>
            <person name="Oren A."/>
            <person name="Chaudhuri R.R."/>
            <person name="La Ragione R."/>
            <person name="Hildebrand F."/>
            <person name="Pallen M.J."/>
        </authorList>
    </citation>
    <scope>NUCLEOTIDE SEQUENCE</scope>
    <source>
        <strain evidence="3">CHK186-9395</strain>
    </source>
</reference>
<evidence type="ECO:0000259" key="2">
    <source>
        <dbReference type="Pfam" id="PF04389"/>
    </source>
</evidence>
<dbReference type="Gene3D" id="3.40.630.10">
    <property type="entry name" value="Zn peptidases"/>
    <property type="match status" value="1"/>
</dbReference>
<evidence type="ECO:0000313" key="3">
    <source>
        <dbReference type="EMBL" id="HIV01102.1"/>
    </source>
</evidence>
<dbReference type="GO" id="GO:0006508">
    <property type="term" value="P:proteolysis"/>
    <property type="evidence" value="ECO:0007669"/>
    <property type="project" value="InterPro"/>
</dbReference>
<dbReference type="PANTHER" id="PTHR12147:SF26">
    <property type="entry name" value="PEPTIDASE M28 DOMAIN-CONTAINING PROTEIN"/>
    <property type="match status" value="1"/>
</dbReference>
<dbReference type="PANTHER" id="PTHR12147">
    <property type="entry name" value="METALLOPEPTIDASE M28 FAMILY MEMBER"/>
    <property type="match status" value="1"/>
</dbReference>
<feature type="domain" description="Peptidase M28" evidence="2">
    <location>
        <begin position="147"/>
        <end position="288"/>
    </location>
</feature>
<dbReference type="InterPro" id="IPR007484">
    <property type="entry name" value="Peptidase_M28"/>
</dbReference>
<keyword evidence="1" id="KW-1133">Transmembrane helix</keyword>
<evidence type="ECO:0000256" key="1">
    <source>
        <dbReference type="SAM" id="Phobius"/>
    </source>
</evidence>
<dbReference type="SUPFAM" id="SSF53187">
    <property type="entry name" value="Zn-dependent exopeptidases"/>
    <property type="match status" value="1"/>
</dbReference>
<dbReference type="Pfam" id="PF04389">
    <property type="entry name" value="Peptidase_M28"/>
    <property type="match status" value="1"/>
</dbReference>
<evidence type="ECO:0000313" key="4">
    <source>
        <dbReference type="Proteomes" id="UP000886861"/>
    </source>
</evidence>
<dbReference type="InterPro" id="IPR045175">
    <property type="entry name" value="M28_fam"/>
</dbReference>